<name>A0A238JYL7_9RHOB</name>
<evidence type="ECO:0000256" key="1">
    <source>
        <dbReference type="ARBA" id="ARBA00022612"/>
    </source>
</evidence>
<keyword evidence="2" id="KW-1133">Transmembrane helix</keyword>
<protein>
    <recommendedName>
        <fullName evidence="3">Phage tail tape measure protein domain-containing protein</fullName>
    </recommendedName>
</protein>
<feature type="transmembrane region" description="Helical" evidence="2">
    <location>
        <begin position="290"/>
        <end position="316"/>
    </location>
</feature>
<keyword evidence="1" id="KW-1188">Viral release from host cell</keyword>
<evidence type="ECO:0000313" key="4">
    <source>
        <dbReference type="EMBL" id="SMX35750.1"/>
    </source>
</evidence>
<organism evidence="4 5">
    <name type="scientific">Pelagimonas varians</name>
    <dbReference type="NCBI Taxonomy" id="696760"/>
    <lineage>
        <taxon>Bacteria</taxon>
        <taxon>Pseudomonadati</taxon>
        <taxon>Pseudomonadota</taxon>
        <taxon>Alphaproteobacteria</taxon>
        <taxon>Rhodobacterales</taxon>
        <taxon>Roseobacteraceae</taxon>
        <taxon>Pelagimonas</taxon>
    </lineage>
</organism>
<dbReference type="Proteomes" id="UP000220836">
    <property type="component" value="Unassembled WGS sequence"/>
</dbReference>
<dbReference type="InterPro" id="IPR010090">
    <property type="entry name" value="Phage_tape_meas"/>
</dbReference>
<proteinExistence type="predicted"/>
<reference evidence="4 5" key="1">
    <citation type="submission" date="2017-05" db="EMBL/GenBank/DDBJ databases">
        <authorList>
            <person name="Song R."/>
            <person name="Chenine A.L."/>
            <person name="Ruprecht R.M."/>
        </authorList>
    </citation>
    <scope>NUCLEOTIDE SEQUENCE [LARGE SCALE GENOMIC DNA]</scope>
    <source>
        <strain evidence="4 5">CECT 8663</strain>
    </source>
</reference>
<sequence>MSGNAGRLTAILGLDSRGFRKGIKEGESRVARFGKKIAKIGAGLSVMSAGVAVAIKGQLNAADELSKSAQRLGVPIEELSALRHAADMSGVGVSDLDNSLRRLSRNMDDAAQGGKKTSALFARMGIDIKTAKGELRPTSEVMAEVAGVLSNMPDGAEKTALAFEVFGRAGTALIPMLNGGKQGLEGMLQEARDLGLVIDEKTGKAAENFNDNLSRLSKTLKGLVIQAMAALAPVLEDISGRVVDLSTWFRDLSPTMKKIISGAVSLAAVAGPVAVGLGAILLAVAPLGTAIAALVSPIGLVVFAFGAIAAGAAYVATNWSDLVDRFPLLGVAAKAVSSVAATAWEGLKAGVSTAIAISGDAVSGFKSLMEGDFKGALQSVKNIGSELADFFTKTFPGVTEIMGTLIAKTEDVGVKLVAKIKSSVVAGFATASEWVSGLASSIESGIYGAATYFVRGGKFVVGAIKSGISAFLGDAVQAVKDLGPMIVQAIGEMAASVLEAGRQLGADLLNGIKAGIDAKVEAVKASISGAIDQLFGAAKVKAEVKSPSRRFMRFGKFLMEGMAIGISKNAVLAEEAAKQAAEGVSSSFEKASASPALQKVKDAFGQVSDAISGAIVQGQDMGKALASVFQQIASDLISSGIKSLLMETFGFGATKSGGGFVSGLVNAFAGSIASFDGGGFTGKGSRTGGLDGKGGRMALVHPNETVFDHTKGQMLPGTAQSFTFAPVIDARGADAAAVERIDSNLRALSAGFEGRVRNAIHQGRMRNDSVFKGA</sequence>
<evidence type="ECO:0000313" key="5">
    <source>
        <dbReference type="Proteomes" id="UP000220836"/>
    </source>
</evidence>
<dbReference type="Pfam" id="PF10145">
    <property type="entry name" value="PhageMin_Tail"/>
    <property type="match status" value="1"/>
</dbReference>
<accession>A0A238JYL7</accession>
<feature type="transmembrane region" description="Helical" evidence="2">
    <location>
        <begin position="259"/>
        <end position="284"/>
    </location>
</feature>
<dbReference type="RefSeq" id="WP_097803133.1">
    <property type="nucleotide sequence ID" value="NZ_FXYH01000002.1"/>
</dbReference>
<evidence type="ECO:0000256" key="2">
    <source>
        <dbReference type="SAM" id="Phobius"/>
    </source>
</evidence>
<dbReference type="PANTHER" id="PTHR37813:SF1">
    <property type="entry name" value="FELS-2 PROPHAGE PROTEIN"/>
    <property type="match status" value="1"/>
</dbReference>
<evidence type="ECO:0000259" key="3">
    <source>
        <dbReference type="Pfam" id="PF10145"/>
    </source>
</evidence>
<dbReference type="EMBL" id="FXYH01000002">
    <property type="protein sequence ID" value="SMX35750.1"/>
    <property type="molecule type" value="Genomic_DNA"/>
</dbReference>
<keyword evidence="2" id="KW-0812">Transmembrane</keyword>
<dbReference type="AlphaFoldDB" id="A0A238JYL7"/>
<gene>
    <name evidence="4" type="ORF">PEV8663_00581</name>
</gene>
<feature type="domain" description="Phage tail tape measure protein" evidence="3">
    <location>
        <begin position="46"/>
        <end position="167"/>
    </location>
</feature>
<keyword evidence="2" id="KW-0472">Membrane</keyword>
<dbReference type="PANTHER" id="PTHR37813">
    <property type="entry name" value="FELS-2 PROPHAGE PROTEIN"/>
    <property type="match status" value="1"/>
</dbReference>
<keyword evidence="5" id="KW-1185">Reference proteome</keyword>
<dbReference type="OrthoDB" id="5461326at2"/>